<name>A0A564ZML5_9BACT</name>
<dbReference type="GO" id="GO:0003676">
    <property type="term" value="F:nucleic acid binding"/>
    <property type="evidence" value="ECO:0007669"/>
    <property type="project" value="InterPro"/>
</dbReference>
<dbReference type="InterPro" id="IPR012337">
    <property type="entry name" value="RNaseH-like_sf"/>
</dbReference>
<sequence>MEACTTQTCASLPAQTTHREETMLNEELWQEVHRLFDVEKWSKSAIARGLDVDVKTVRRCVRQAAWVPYQRAPQPETLVTAHAEFMRRRAPEVGHSARILFQELVHHHGYHGSYETVKRFVRPLREAQSLAERAAVRFETPPGLQSQIDWGQALIPFRAGRAVRHIFVLTLGFSRRAFYLACRDEQLHTFLEAHEQAFDYFGGHTREHLYDRPRTVCRPTEEGGVIWNATFKSFAQYWGFEPRLCRAYRARTKGKVESGVKYVKGNFLPGREFVDDLHLGEELLAWQTTIADQRIHGTTHERPIDRFSREQATLIVTAGHPAFRLEATYPRVVADDFLVSLDSNRYSVPFRLLGRTVEVQRREGRIVIRYHGAVVAEHDELLGRHQMRLLPEHGPGAIARNPRQPRLRHVDRPQRPWADDLAVEVRDLAVYDAWAAQAGGVS</sequence>
<dbReference type="Proteomes" id="UP000334340">
    <property type="component" value="Unassembled WGS sequence"/>
</dbReference>
<keyword evidence="4" id="KW-1185">Reference proteome</keyword>
<dbReference type="AlphaFoldDB" id="A0A564ZML5"/>
<organism evidence="3 4">
    <name type="scientific">Candidatus Methylomirabilis lanthanidiphila</name>
    <dbReference type="NCBI Taxonomy" id="2211376"/>
    <lineage>
        <taxon>Bacteria</taxon>
        <taxon>Candidatus Methylomirabilota</taxon>
        <taxon>Candidatus Methylomirabilia</taxon>
        <taxon>Candidatus Methylomirabilales</taxon>
        <taxon>Candidatus Methylomirabilaceae</taxon>
        <taxon>Candidatus Methylomirabilis</taxon>
    </lineage>
</organism>
<dbReference type="NCBIfam" id="NF033546">
    <property type="entry name" value="transpos_IS21"/>
    <property type="match status" value="1"/>
</dbReference>
<dbReference type="PROSITE" id="PS50994">
    <property type="entry name" value="INTEGRASE"/>
    <property type="match status" value="1"/>
</dbReference>
<dbReference type="Pfam" id="PF22483">
    <property type="entry name" value="Mu-transpos_C_2"/>
    <property type="match status" value="1"/>
</dbReference>
<reference evidence="3 4" key="1">
    <citation type="submission" date="2019-07" db="EMBL/GenBank/DDBJ databases">
        <authorList>
            <person name="Cremers G."/>
        </authorList>
    </citation>
    <scope>NUCLEOTIDE SEQUENCE [LARGE SCALE GENOMIC DNA]</scope>
</reference>
<feature type="domain" description="Integrase catalytic" evidence="2">
    <location>
        <begin position="137"/>
        <end position="311"/>
    </location>
</feature>
<proteinExistence type="inferred from homology"/>
<evidence type="ECO:0000313" key="3">
    <source>
        <dbReference type="EMBL" id="VUZ86569.1"/>
    </source>
</evidence>
<dbReference type="EMBL" id="CABIKM010000066">
    <property type="protein sequence ID" value="VUZ86569.1"/>
    <property type="molecule type" value="Genomic_DNA"/>
</dbReference>
<dbReference type="PANTHER" id="PTHR35004">
    <property type="entry name" value="TRANSPOSASE RV3428C-RELATED"/>
    <property type="match status" value="1"/>
</dbReference>
<dbReference type="InterPro" id="IPR036397">
    <property type="entry name" value="RNaseH_sf"/>
</dbReference>
<evidence type="ECO:0000259" key="2">
    <source>
        <dbReference type="PROSITE" id="PS50994"/>
    </source>
</evidence>
<evidence type="ECO:0000313" key="4">
    <source>
        <dbReference type="Proteomes" id="UP000334340"/>
    </source>
</evidence>
<evidence type="ECO:0000256" key="1">
    <source>
        <dbReference type="ARBA" id="ARBA00009277"/>
    </source>
</evidence>
<protein>
    <submittedName>
        <fullName evidence="3">Transposase</fullName>
    </submittedName>
</protein>
<comment type="similarity">
    <text evidence="1">Belongs to the transposase IS21/IS408/IS1162 family.</text>
</comment>
<dbReference type="SUPFAM" id="SSF53098">
    <property type="entry name" value="Ribonuclease H-like"/>
    <property type="match status" value="1"/>
</dbReference>
<dbReference type="InterPro" id="IPR054353">
    <property type="entry name" value="IstA-like_C"/>
</dbReference>
<dbReference type="Gene3D" id="3.30.420.10">
    <property type="entry name" value="Ribonuclease H-like superfamily/Ribonuclease H"/>
    <property type="match status" value="1"/>
</dbReference>
<dbReference type="GO" id="GO:0015074">
    <property type="term" value="P:DNA integration"/>
    <property type="evidence" value="ECO:0007669"/>
    <property type="project" value="InterPro"/>
</dbReference>
<dbReference type="Pfam" id="PF00665">
    <property type="entry name" value="rve"/>
    <property type="match status" value="1"/>
</dbReference>
<accession>A0A564ZML5</accession>
<dbReference type="InterPro" id="IPR001584">
    <property type="entry name" value="Integrase_cat-core"/>
</dbReference>
<dbReference type="PANTHER" id="PTHR35004:SF6">
    <property type="entry name" value="TRANSPOSASE"/>
    <property type="match status" value="1"/>
</dbReference>
<gene>
    <name evidence="3" type="ORF">MELA_02974</name>
</gene>